<dbReference type="CDD" id="cd00502">
    <property type="entry name" value="DHQase_I"/>
    <property type="match status" value="1"/>
</dbReference>
<dbReference type="SUPFAM" id="SSF51569">
    <property type="entry name" value="Aldolase"/>
    <property type="match status" value="1"/>
</dbReference>
<comment type="catalytic activity">
    <reaction evidence="1">
        <text>3-dehydroquinate = 3-dehydroshikimate + H2O</text>
        <dbReference type="Rhea" id="RHEA:21096"/>
        <dbReference type="ChEBI" id="CHEBI:15377"/>
        <dbReference type="ChEBI" id="CHEBI:16630"/>
        <dbReference type="ChEBI" id="CHEBI:32364"/>
        <dbReference type="EC" id="4.2.1.10"/>
    </reaction>
</comment>
<keyword evidence="4" id="KW-0704">Schiff base</keyword>
<dbReference type="PANTHER" id="PTHR43699:SF1">
    <property type="entry name" value="3-DEHYDROQUINATE DEHYDRATASE"/>
    <property type="match status" value="1"/>
</dbReference>
<name>A0A5R8KKD1_9BACT</name>
<evidence type="ECO:0000256" key="1">
    <source>
        <dbReference type="ARBA" id="ARBA00001864"/>
    </source>
</evidence>
<dbReference type="Gene3D" id="3.20.20.70">
    <property type="entry name" value="Aldolase class I"/>
    <property type="match status" value="1"/>
</dbReference>
<keyword evidence="3" id="KW-0456">Lyase</keyword>
<comment type="caution">
    <text evidence="5">The sequence shown here is derived from an EMBL/GenBank/DDBJ whole genome shotgun (WGS) entry which is preliminary data.</text>
</comment>
<accession>A0A5R8KKD1</accession>
<organism evidence="5 6">
    <name type="scientific">Phragmitibacter flavus</name>
    <dbReference type="NCBI Taxonomy" id="2576071"/>
    <lineage>
        <taxon>Bacteria</taxon>
        <taxon>Pseudomonadati</taxon>
        <taxon>Verrucomicrobiota</taxon>
        <taxon>Verrucomicrobiia</taxon>
        <taxon>Verrucomicrobiales</taxon>
        <taxon>Verrucomicrobiaceae</taxon>
        <taxon>Phragmitibacter</taxon>
    </lineage>
</organism>
<evidence type="ECO:0000256" key="2">
    <source>
        <dbReference type="ARBA" id="ARBA00012060"/>
    </source>
</evidence>
<evidence type="ECO:0000256" key="4">
    <source>
        <dbReference type="ARBA" id="ARBA00023270"/>
    </source>
</evidence>
<dbReference type="GO" id="GO:0046279">
    <property type="term" value="P:3,4-dihydroxybenzoate biosynthetic process"/>
    <property type="evidence" value="ECO:0007669"/>
    <property type="project" value="TreeGrafter"/>
</dbReference>
<dbReference type="InterPro" id="IPR013785">
    <property type="entry name" value="Aldolase_TIM"/>
</dbReference>
<keyword evidence="6" id="KW-1185">Reference proteome</keyword>
<evidence type="ECO:0000313" key="5">
    <source>
        <dbReference type="EMBL" id="TLD72783.1"/>
    </source>
</evidence>
<dbReference type="AlphaFoldDB" id="A0A5R8KKD1"/>
<dbReference type="Pfam" id="PF01487">
    <property type="entry name" value="DHquinase_I"/>
    <property type="match status" value="1"/>
</dbReference>
<dbReference type="GO" id="GO:0003855">
    <property type="term" value="F:3-dehydroquinate dehydratase activity"/>
    <property type="evidence" value="ECO:0007669"/>
    <property type="project" value="UniProtKB-EC"/>
</dbReference>
<evidence type="ECO:0000313" key="6">
    <source>
        <dbReference type="Proteomes" id="UP000306196"/>
    </source>
</evidence>
<dbReference type="Proteomes" id="UP000306196">
    <property type="component" value="Unassembled WGS sequence"/>
</dbReference>
<dbReference type="EMBL" id="VAUV01000001">
    <property type="protein sequence ID" value="TLD72783.1"/>
    <property type="molecule type" value="Genomic_DNA"/>
</dbReference>
<dbReference type="InterPro" id="IPR001381">
    <property type="entry name" value="DHquinase_I"/>
</dbReference>
<gene>
    <name evidence="5" type="ORF">FEM03_01550</name>
</gene>
<dbReference type="InterPro" id="IPR050146">
    <property type="entry name" value="Type-I_3-dehydroquinase"/>
</dbReference>
<sequence>MPQLVSSKNLLFSNQPLVVGVINTRQLLEEFAKTADPHKSCDLLELRLDTLNLAPEELRPLAARLPLPLLLTARHPEEGGDHHLSADQRREMLHSCLDLATLIDIELRSAIDMQDLIRDAQTRGVGVIGSFHDFPSPPADEVLQGSIDFALQFKFDAVKIATTLQSPADLARLIQLLPNATRRPLCLMGMGGLGPLSRLTLGRCGSLLNYGFLGAPNAPGQLSAPRLREWLNEI</sequence>
<reference evidence="5 6" key="1">
    <citation type="submission" date="2019-05" db="EMBL/GenBank/DDBJ databases">
        <title>Verrucobacter flavum gen. nov., sp. nov. a new member of the family Verrucomicrobiaceae.</title>
        <authorList>
            <person name="Szuroczki S."/>
            <person name="Abbaszade G."/>
            <person name="Szabo A."/>
            <person name="Felfoldi T."/>
            <person name="Schumann P."/>
            <person name="Boka K."/>
            <person name="Keki Z."/>
            <person name="Toumi M."/>
            <person name="Toth E."/>
        </authorList>
    </citation>
    <scope>NUCLEOTIDE SEQUENCE [LARGE SCALE GENOMIC DNA]</scope>
    <source>
        <strain evidence="5 6">MG-N-17</strain>
    </source>
</reference>
<dbReference type="PANTHER" id="PTHR43699">
    <property type="entry name" value="3-DEHYDROQUINATE DEHYDRATASE"/>
    <property type="match status" value="1"/>
</dbReference>
<proteinExistence type="predicted"/>
<evidence type="ECO:0000256" key="3">
    <source>
        <dbReference type="ARBA" id="ARBA00023239"/>
    </source>
</evidence>
<dbReference type="OrthoDB" id="9813659at2"/>
<dbReference type="EC" id="4.2.1.10" evidence="2"/>
<protein>
    <recommendedName>
        <fullName evidence="2">3-dehydroquinate dehydratase</fullName>
        <ecNumber evidence="2">4.2.1.10</ecNumber>
    </recommendedName>
</protein>
<dbReference type="RefSeq" id="WP_138084405.1">
    <property type="nucleotide sequence ID" value="NZ_VAUV01000001.1"/>
</dbReference>